<evidence type="ECO:0000313" key="3">
    <source>
        <dbReference type="Proteomes" id="UP000053593"/>
    </source>
</evidence>
<organism evidence="2 3">
    <name type="scientific">Collybiopsis luxurians FD-317 M1</name>
    <dbReference type="NCBI Taxonomy" id="944289"/>
    <lineage>
        <taxon>Eukaryota</taxon>
        <taxon>Fungi</taxon>
        <taxon>Dikarya</taxon>
        <taxon>Basidiomycota</taxon>
        <taxon>Agaricomycotina</taxon>
        <taxon>Agaricomycetes</taxon>
        <taxon>Agaricomycetidae</taxon>
        <taxon>Agaricales</taxon>
        <taxon>Marasmiineae</taxon>
        <taxon>Omphalotaceae</taxon>
        <taxon>Collybiopsis</taxon>
        <taxon>Collybiopsis luxurians</taxon>
    </lineage>
</organism>
<protein>
    <recommendedName>
        <fullName evidence="1">CxC2-like cysteine cluster KDZ transposase-associated domain-containing protein</fullName>
    </recommendedName>
</protein>
<dbReference type="EMBL" id="KN834836">
    <property type="protein sequence ID" value="KIK52889.1"/>
    <property type="molecule type" value="Genomic_DNA"/>
</dbReference>
<reference evidence="2 3" key="1">
    <citation type="submission" date="2014-04" db="EMBL/GenBank/DDBJ databases">
        <title>Evolutionary Origins and Diversification of the Mycorrhizal Mutualists.</title>
        <authorList>
            <consortium name="DOE Joint Genome Institute"/>
            <consortium name="Mycorrhizal Genomics Consortium"/>
            <person name="Kohler A."/>
            <person name="Kuo A."/>
            <person name="Nagy L.G."/>
            <person name="Floudas D."/>
            <person name="Copeland A."/>
            <person name="Barry K.W."/>
            <person name="Cichocki N."/>
            <person name="Veneault-Fourrey C."/>
            <person name="LaButti K."/>
            <person name="Lindquist E.A."/>
            <person name="Lipzen A."/>
            <person name="Lundell T."/>
            <person name="Morin E."/>
            <person name="Murat C."/>
            <person name="Riley R."/>
            <person name="Ohm R."/>
            <person name="Sun H."/>
            <person name="Tunlid A."/>
            <person name="Henrissat B."/>
            <person name="Grigoriev I.V."/>
            <person name="Hibbett D.S."/>
            <person name="Martin F."/>
        </authorList>
    </citation>
    <scope>NUCLEOTIDE SEQUENCE [LARGE SCALE GENOMIC DNA]</scope>
    <source>
        <strain evidence="2 3">FD-317 M1</strain>
    </source>
</reference>
<dbReference type="InterPro" id="IPR041457">
    <property type="entry name" value="CxC2_KDZ-assoc"/>
</dbReference>
<evidence type="ECO:0000313" key="2">
    <source>
        <dbReference type="EMBL" id="KIK52889.1"/>
    </source>
</evidence>
<proteinExistence type="predicted"/>
<dbReference type="HOGENOM" id="CLU_2671322_0_0_1"/>
<evidence type="ECO:0000259" key="1">
    <source>
        <dbReference type="Pfam" id="PF18803"/>
    </source>
</evidence>
<feature type="domain" description="CxC2-like cysteine cluster KDZ transposase-associated" evidence="1">
    <location>
        <begin position="24"/>
        <end position="72"/>
    </location>
</feature>
<dbReference type="Pfam" id="PF18803">
    <property type="entry name" value="CxC2"/>
    <property type="match status" value="1"/>
</dbReference>
<dbReference type="Proteomes" id="UP000053593">
    <property type="component" value="Unassembled WGS sequence"/>
</dbReference>
<accession>A0A0D0BTJ3</accession>
<name>A0A0D0BTJ3_9AGAR</name>
<sequence length="75" mass="8136">MLSLTFPILNTQVWTSSFFTRCSLQSLGLVLHLGGHSPDQPCLVPSQAETLVALDVTGIHPLAVKVCHCHQTLLL</sequence>
<keyword evidence="3" id="KW-1185">Reference proteome</keyword>
<gene>
    <name evidence="2" type="ORF">GYMLUDRAFT_179717</name>
</gene>
<dbReference type="AlphaFoldDB" id="A0A0D0BTJ3"/>